<gene>
    <name evidence="1" type="ORF">QLQ12_01210</name>
</gene>
<reference evidence="1 2" key="1">
    <citation type="submission" date="2023-05" db="EMBL/GenBank/DDBJ databases">
        <title>Actinoplanes sp. NEAU-A12 genome sequencing.</title>
        <authorList>
            <person name="Wang Z.-S."/>
        </authorList>
    </citation>
    <scope>NUCLEOTIDE SEQUENCE [LARGE SCALE GENOMIC DNA]</scope>
    <source>
        <strain evidence="1 2">NEAU-A12</strain>
    </source>
</reference>
<protein>
    <recommendedName>
        <fullName evidence="3">Tetratricopeptide repeat protein</fullName>
    </recommendedName>
</protein>
<evidence type="ECO:0008006" key="3">
    <source>
        <dbReference type="Google" id="ProtNLM"/>
    </source>
</evidence>
<sequence>MSRAVRLGPLTVNADEVDGSRVPVFLDQSRAARDEGRLVLVSRRPPGVSGAGRDGEGSLADLESLVESIGDCAAVPLAAGVPGRSRDAPEWPLIRSALLGLPAFPCLVGRPDDVRAVIERAGLSQPDALMCRSHPVRTDFRSLVQRWCADDESTEQVLHRLRSHTDAEGVAAYLLGELLAHCHRKHVLHGDTRRSSFGFTADSGAVIIKQKARMLCSPPTPGQCASDLAPLLESFSGGAWRAFRLGYAHDWPDASQVLDYVELGDTTGWVGAMGRRRYADAADRLDRALGARTPDDPPGHLTLLVNRAYSYSRLGRHDQACTDADTMLPAAATLIPELLPVVQLHAGFAYLRGGRYEAAARMLVTLIAGPRTPTVKNLAVRALRTAYTGPGAMVPDDDLAFLVRRGHQVTVLQPFDTLRETEADD</sequence>
<name>A0ABT6WBV8_9ACTN</name>
<dbReference type="Gene3D" id="1.25.40.10">
    <property type="entry name" value="Tetratricopeptide repeat domain"/>
    <property type="match status" value="1"/>
</dbReference>
<keyword evidence="2" id="KW-1185">Reference proteome</keyword>
<dbReference type="RefSeq" id="WP_282756500.1">
    <property type="nucleotide sequence ID" value="NZ_JASCTH010000001.1"/>
</dbReference>
<dbReference type="InterPro" id="IPR011990">
    <property type="entry name" value="TPR-like_helical_dom_sf"/>
</dbReference>
<evidence type="ECO:0000313" key="1">
    <source>
        <dbReference type="EMBL" id="MDI6097227.1"/>
    </source>
</evidence>
<dbReference type="EMBL" id="JASCTH010000001">
    <property type="protein sequence ID" value="MDI6097227.1"/>
    <property type="molecule type" value="Genomic_DNA"/>
</dbReference>
<dbReference type="Proteomes" id="UP001241758">
    <property type="component" value="Unassembled WGS sequence"/>
</dbReference>
<organism evidence="1 2">
    <name type="scientific">Actinoplanes sandaracinus</name>
    <dbReference type="NCBI Taxonomy" id="3045177"/>
    <lineage>
        <taxon>Bacteria</taxon>
        <taxon>Bacillati</taxon>
        <taxon>Actinomycetota</taxon>
        <taxon>Actinomycetes</taxon>
        <taxon>Micromonosporales</taxon>
        <taxon>Micromonosporaceae</taxon>
        <taxon>Actinoplanes</taxon>
    </lineage>
</organism>
<accession>A0ABT6WBV8</accession>
<dbReference type="SUPFAM" id="SSF48452">
    <property type="entry name" value="TPR-like"/>
    <property type="match status" value="1"/>
</dbReference>
<evidence type="ECO:0000313" key="2">
    <source>
        <dbReference type="Proteomes" id="UP001241758"/>
    </source>
</evidence>
<proteinExistence type="predicted"/>
<comment type="caution">
    <text evidence="1">The sequence shown here is derived from an EMBL/GenBank/DDBJ whole genome shotgun (WGS) entry which is preliminary data.</text>
</comment>